<dbReference type="OrthoDB" id="780166at2759"/>
<dbReference type="GO" id="GO:2000012">
    <property type="term" value="P:regulation of auxin polar transport"/>
    <property type="evidence" value="ECO:0007669"/>
    <property type="project" value="InterPro"/>
</dbReference>
<dbReference type="InterPro" id="IPR038928">
    <property type="entry name" value="LAZY1"/>
</dbReference>
<sequence>MANKGQASPCWSKDYFTNWPNYLILAHASAPKLLDWMQHKFRQANNEHLTEFAPRNSCAYLTGQPSHDDLQYYPKSHCQAKARNTTQTGRQFRKSFACMESARADNKQTEEESADAFSGLFHGFLAIGTLATETATNEPAAPAFTTSVENIMEKETEATENELKLINNELEKFLESEGKEDRTATITLADKPSEETENNENGQSVCPLQDYLFSSVVGLPETTTTKKEHRTSLGELFKTKMVDETGAKGNKVQKQKEKETEKSAVQLMKKILKGKTLYSSSKRSTADKKPRKILKMFNRKVHPECVPVAPESDNHLNEEYKSSNQDEMLSEYITLYPTTGILKSSTNCTKSHTLHSSCRMNDSDGNRECWINSDEEFLVLEL</sequence>
<organism evidence="2 3">
    <name type="scientific">Artemisia annua</name>
    <name type="common">Sweet wormwood</name>
    <dbReference type="NCBI Taxonomy" id="35608"/>
    <lineage>
        <taxon>Eukaryota</taxon>
        <taxon>Viridiplantae</taxon>
        <taxon>Streptophyta</taxon>
        <taxon>Embryophyta</taxon>
        <taxon>Tracheophyta</taxon>
        <taxon>Spermatophyta</taxon>
        <taxon>Magnoliopsida</taxon>
        <taxon>eudicotyledons</taxon>
        <taxon>Gunneridae</taxon>
        <taxon>Pentapetalae</taxon>
        <taxon>asterids</taxon>
        <taxon>campanulids</taxon>
        <taxon>Asterales</taxon>
        <taxon>Asteraceae</taxon>
        <taxon>Asteroideae</taxon>
        <taxon>Anthemideae</taxon>
        <taxon>Artemisiinae</taxon>
        <taxon>Artemisia</taxon>
    </lineage>
</organism>
<feature type="coiled-coil region" evidence="1">
    <location>
        <begin position="149"/>
        <end position="176"/>
    </location>
</feature>
<evidence type="ECO:0000313" key="3">
    <source>
        <dbReference type="Proteomes" id="UP000245207"/>
    </source>
</evidence>
<accession>A0A2U1M9A4</accession>
<evidence type="ECO:0000313" key="2">
    <source>
        <dbReference type="EMBL" id="PWA57828.1"/>
    </source>
</evidence>
<dbReference type="PANTHER" id="PTHR34959:SF11">
    <property type="match status" value="1"/>
</dbReference>
<name>A0A2U1M9A4_ARTAN</name>
<dbReference type="Proteomes" id="UP000245207">
    <property type="component" value="Unassembled WGS sequence"/>
</dbReference>
<dbReference type="STRING" id="35608.A0A2U1M9A4"/>
<keyword evidence="3" id="KW-1185">Reference proteome</keyword>
<comment type="caution">
    <text evidence="2">The sequence shown here is derived from an EMBL/GenBank/DDBJ whole genome shotgun (WGS) entry which is preliminary data.</text>
</comment>
<evidence type="ECO:0008006" key="4">
    <source>
        <dbReference type="Google" id="ProtNLM"/>
    </source>
</evidence>
<dbReference type="EMBL" id="PKPP01006053">
    <property type="protein sequence ID" value="PWA57828.1"/>
    <property type="molecule type" value="Genomic_DNA"/>
</dbReference>
<keyword evidence="1" id="KW-0175">Coiled coil</keyword>
<reference evidence="2 3" key="1">
    <citation type="journal article" date="2018" name="Mol. Plant">
        <title>The genome of Artemisia annua provides insight into the evolution of Asteraceae family and artemisinin biosynthesis.</title>
        <authorList>
            <person name="Shen Q."/>
            <person name="Zhang L."/>
            <person name="Liao Z."/>
            <person name="Wang S."/>
            <person name="Yan T."/>
            <person name="Shi P."/>
            <person name="Liu M."/>
            <person name="Fu X."/>
            <person name="Pan Q."/>
            <person name="Wang Y."/>
            <person name="Lv Z."/>
            <person name="Lu X."/>
            <person name="Zhang F."/>
            <person name="Jiang W."/>
            <person name="Ma Y."/>
            <person name="Chen M."/>
            <person name="Hao X."/>
            <person name="Li L."/>
            <person name="Tang Y."/>
            <person name="Lv G."/>
            <person name="Zhou Y."/>
            <person name="Sun X."/>
            <person name="Brodelius P.E."/>
            <person name="Rose J.K.C."/>
            <person name="Tang K."/>
        </authorList>
    </citation>
    <scope>NUCLEOTIDE SEQUENCE [LARGE SCALE GENOMIC DNA]</scope>
    <source>
        <strain evidence="3">cv. Huhao1</strain>
        <tissue evidence="2">Leaf</tissue>
    </source>
</reference>
<dbReference type="AlphaFoldDB" id="A0A2U1M9A4"/>
<gene>
    <name evidence="2" type="ORF">CTI12_AA275610</name>
</gene>
<dbReference type="GO" id="GO:0009630">
    <property type="term" value="P:gravitropism"/>
    <property type="evidence" value="ECO:0007669"/>
    <property type="project" value="InterPro"/>
</dbReference>
<protein>
    <recommendedName>
        <fullName evidence="4">Protein LAZY 1</fullName>
    </recommendedName>
</protein>
<evidence type="ECO:0000256" key="1">
    <source>
        <dbReference type="SAM" id="Coils"/>
    </source>
</evidence>
<proteinExistence type="predicted"/>
<dbReference type="PANTHER" id="PTHR34959">
    <property type="entry name" value="PROTEIN LAZY 1"/>
    <property type="match status" value="1"/>
</dbReference>